<evidence type="ECO:0000313" key="2">
    <source>
        <dbReference type="EMBL" id="RCR69998.1"/>
    </source>
</evidence>
<dbReference type="CDD" id="cd16831">
    <property type="entry name" value="HemS-like_C"/>
    <property type="match status" value="1"/>
</dbReference>
<gene>
    <name evidence="2" type="ORF">DUE52_09230</name>
</gene>
<dbReference type="InterPro" id="IPR007845">
    <property type="entry name" value="HemS/ChuX_dom"/>
</dbReference>
<dbReference type="RefSeq" id="WP_114405697.1">
    <property type="nucleotide sequence ID" value="NZ_QOWE01000006.1"/>
</dbReference>
<dbReference type="SUPFAM" id="SSF144064">
    <property type="entry name" value="Heme iron utilization protein-like"/>
    <property type="match status" value="1"/>
</dbReference>
<proteinExistence type="predicted"/>
<dbReference type="InterPro" id="IPR053733">
    <property type="entry name" value="Heme_Transport_Util_sf"/>
</dbReference>
<reference evidence="2 3" key="1">
    <citation type="submission" date="2018-07" db="EMBL/GenBank/DDBJ databases">
        <title>Genome analysis of Larkinella rosea.</title>
        <authorList>
            <person name="Zhou Z."/>
            <person name="Wang G."/>
        </authorList>
    </citation>
    <scope>NUCLEOTIDE SEQUENCE [LARGE SCALE GENOMIC DNA]</scope>
    <source>
        <strain evidence="3">zzj9</strain>
    </source>
</reference>
<sequence>MTTTVLDLKKQYAAFKAENPKARIRDAANQLGVSEAELVATGLGETATQLEGDFRELLKEVPTLGYVMALTRNDSVVHERKGEYLNVSFNGHVGLVLGEHIDLRLFLANWKFGFAVHENDRRSLQFFAADGEAVHKIYLTDQSNGAAYDAMVANYRAADQTGNLDLEPKPETVVPTPDADIDGAAFQESWLNLKDTHEFFGMLRKHKVSRLQAMHLAPEGHAFPITMEAVKRVFAEVSKTGLPIMIFVGNRGCIQIHTGEVRKLVAMGPWFNVLDPQFNLHLREDHVASAWVVKKPTTDGIVTSLELYDAEGNQIALIFGKRKPGIPEKTEWRDVLLQTVLAHPVSGQRP</sequence>
<accession>A0A368JQS6</accession>
<dbReference type="EMBL" id="QOWE01000006">
    <property type="protein sequence ID" value="RCR69998.1"/>
    <property type="molecule type" value="Genomic_DNA"/>
</dbReference>
<dbReference type="OrthoDB" id="316630at2"/>
<dbReference type="CDD" id="cd16830">
    <property type="entry name" value="HemS-like_N"/>
    <property type="match status" value="1"/>
</dbReference>
<dbReference type="GO" id="GO:0006826">
    <property type="term" value="P:iron ion transport"/>
    <property type="evidence" value="ECO:0007669"/>
    <property type="project" value="InterPro"/>
</dbReference>
<feature type="domain" description="Haemin-degrading HemS/ChuX" evidence="1">
    <location>
        <begin position="207"/>
        <end position="336"/>
    </location>
</feature>
<dbReference type="Proteomes" id="UP000253383">
    <property type="component" value="Unassembled WGS sequence"/>
</dbReference>
<keyword evidence="3" id="KW-1185">Reference proteome</keyword>
<dbReference type="Gene3D" id="3.40.1570.10">
    <property type="entry name" value="HemS/ChuS/ChuX like domains"/>
    <property type="match status" value="2"/>
</dbReference>
<organism evidence="2 3">
    <name type="scientific">Larkinella punicea</name>
    <dbReference type="NCBI Taxonomy" id="2315727"/>
    <lineage>
        <taxon>Bacteria</taxon>
        <taxon>Pseudomonadati</taxon>
        <taxon>Bacteroidota</taxon>
        <taxon>Cytophagia</taxon>
        <taxon>Cytophagales</taxon>
        <taxon>Spirosomataceae</taxon>
        <taxon>Larkinella</taxon>
    </lineage>
</organism>
<dbReference type="AlphaFoldDB" id="A0A368JQS6"/>
<dbReference type="Pfam" id="PF05171">
    <property type="entry name" value="HemS"/>
    <property type="match status" value="2"/>
</dbReference>
<name>A0A368JQS6_9BACT</name>
<comment type="caution">
    <text evidence="2">The sequence shown here is derived from an EMBL/GenBank/DDBJ whole genome shotgun (WGS) entry which is preliminary data.</text>
</comment>
<protein>
    <submittedName>
        <fullName evidence="2">Hemin-degrading factor</fullName>
    </submittedName>
</protein>
<feature type="domain" description="Haemin-degrading HemS/ChuX" evidence="1">
    <location>
        <begin position="32"/>
        <end position="155"/>
    </location>
</feature>
<evidence type="ECO:0000259" key="1">
    <source>
        <dbReference type="Pfam" id="PF05171"/>
    </source>
</evidence>
<evidence type="ECO:0000313" key="3">
    <source>
        <dbReference type="Proteomes" id="UP000253383"/>
    </source>
</evidence>